<feature type="domain" description="HTH marR-type" evidence="4">
    <location>
        <begin position="16"/>
        <end position="146"/>
    </location>
</feature>
<dbReference type="InterPro" id="IPR036388">
    <property type="entry name" value="WH-like_DNA-bd_sf"/>
</dbReference>
<comment type="caution">
    <text evidence="5">The sequence shown here is derived from an EMBL/GenBank/DDBJ whole genome shotgun (WGS) entry which is preliminary data.</text>
</comment>
<dbReference type="Pfam" id="PF12802">
    <property type="entry name" value="MarR_2"/>
    <property type="match status" value="1"/>
</dbReference>
<dbReference type="PANTHER" id="PTHR33164:SF64">
    <property type="entry name" value="TRANSCRIPTIONAL REGULATOR SLYA"/>
    <property type="match status" value="1"/>
</dbReference>
<dbReference type="PROSITE" id="PS50995">
    <property type="entry name" value="HTH_MARR_2"/>
    <property type="match status" value="1"/>
</dbReference>
<evidence type="ECO:0000256" key="3">
    <source>
        <dbReference type="ARBA" id="ARBA00023163"/>
    </source>
</evidence>
<evidence type="ECO:0000256" key="2">
    <source>
        <dbReference type="ARBA" id="ARBA00023125"/>
    </source>
</evidence>
<keyword evidence="2" id="KW-0238">DNA-binding</keyword>
<dbReference type="InterPro" id="IPR000835">
    <property type="entry name" value="HTH_MarR-typ"/>
</dbReference>
<dbReference type="Proteomes" id="UP001319870">
    <property type="component" value="Unassembled WGS sequence"/>
</dbReference>
<protein>
    <submittedName>
        <fullName evidence="5">MarR family winged helix-turn-helix transcriptional regulator</fullName>
    </submittedName>
</protein>
<reference evidence="5 6" key="1">
    <citation type="submission" date="2021-09" db="EMBL/GenBank/DDBJ databases">
        <title>Isoptericola luteus sp. nov., a novel bacterium isolated from Harbin, the capital city of Heilongjiang province.</title>
        <authorList>
            <person name="Li J."/>
        </authorList>
    </citation>
    <scope>NUCLEOTIDE SEQUENCE [LARGE SCALE GENOMIC DNA]</scope>
    <source>
        <strain evidence="5 6">NEAU-Y5</strain>
    </source>
</reference>
<accession>A0ABS7ZJ17</accession>
<dbReference type="PRINTS" id="PR00598">
    <property type="entry name" value="HTHMARR"/>
</dbReference>
<organism evidence="5 6">
    <name type="scientific">Isoptericola luteus</name>
    <dbReference type="NCBI Taxonomy" id="2879484"/>
    <lineage>
        <taxon>Bacteria</taxon>
        <taxon>Bacillati</taxon>
        <taxon>Actinomycetota</taxon>
        <taxon>Actinomycetes</taxon>
        <taxon>Micrococcales</taxon>
        <taxon>Promicromonosporaceae</taxon>
        <taxon>Isoptericola</taxon>
    </lineage>
</organism>
<keyword evidence="6" id="KW-1185">Reference proteome</keyword>
<dbReference type="InterPro" id="IPR039422">
    <property type="entry name" value="MarR/SlyA-like"/>
</dbReference>
<dbReference type="PROSITE" id="PS01117">
    <property type="entry name" value="HTH_MARR_1"/>
    <property type="match status" value="1"/>
</dbReference>
<dbReference type="RefSeq" id="WP_225566739.1">
    <property type="nucleotide sequence ID" value="NZ_JAIXCQ010000015.1"/>
</dbReference>
<dbReference type="CDD" id="cd00090">
    <property type="entry name" value="HTH_ARSR"/>
    <property type="match status" value="1"/>
</dbReference>
<dbReference type="InterPro" id="IPR023187">
    <property type="entry name" value="Tscrpt_reg_MarR-type_CS"/>
</dbReference>
<evidence type="ECO:0000313" key="6">
    <source>
        <dbReference type="Proteomes" id="UP001319870"/>
    </source>
</evidence>
<keyword evidence="3" id="KW-0804">Transcription</keyword>
<dbReference type="EMBL" id="JAIXCQ010000015">
    <property type="protein sequence ID" value="MCA5895007.1"/>
    <property type="molecule type" value="Genomic_DNA"/>
</dbReference>
<sequence>MTHRTTIDPTSPDPARWPTARLLSTVARRVEHAWDDHLAGWNLNHAGFQALVHLLVGPRTQRELARLHGVTEQTMSRVVARLERSGYVTRCGDPEDRRRRTVAVTAAGRDAASEAGRVQPAEDLATRGLDADQVGALRAALAALVRAVPADGETDRAPRAPED</sequence>
<evidence type="ECO:0000313" key="5">
    <source>
        <dbReference type="EMBL" id="MCA5895007.1"/>
    </source>
</evidence>
<dbReference type="InterPro" id="IPR011991">
    <property type="entry name" value="ArsR-like_HTH"/>
</dbReference>
<proteinExistence type="predicted"/>
<gene>
    <name evidence="5" type="ORF">LEP48_16885</name>
</gene>
<keyword evidence="1" id="KW-0805">Transcription regulation</keyword>
<evidence type="ECO:0000259" key="4">
    <source>
        <dbReference type="PROSITE" id="PS50995"/>
    </source>
</evidence>
<dbReference type="InterPro" id="IPR036390">
    <property type="entry name" value="WH_DNA-bd_sf"/>
</dbReference>
<dbReference type="PANTHER" id="PTHR33164">
    <property type="entry name" value="TRANSCRIPTIONAL REGULATOR, MARR FAMILY"/>
    <property type="match status" value="1"/>
</dbReference>
<dbReference type="SUPFAM" id="SSF46785">
    <property type="entry name" value="Winged helix' DNA-binding domain"/>
    <property type="match status" value="1"/>
</dbReference>
<dbReference type="SMART" id="SM00347">
    <property type="entry name" value="HTH_MARR"/>
    <property type="match status" value="1"/>
</dbReference>
<evidence type="ECO:0000256" key="1">
    <source>
        <dbReference type="ARBA" id="ARBA00023015"/>
    </source>
</evidence>
<dbReference type="Gene3D" id="1.10.10.10">
    <property type="entry name" value="Winged helix-like DNA-binding domain superfamily/Winged helix DNA-binding domain"/>
    <property type="match status" value="1"/>
</dbReference>
<name>A0ABS7ZJ17_9MICO</name>